<feature type="region of interest" description="Disordered" evidence="1">
    <location>
        <begin position="306"/>
        <end position="349"/>
    </location>
</feature>
<feature type="region of interest" description="Disordered" evidence="1">
    <location>
        <begin position="133"/>
        <end position="163"/>
    </location>
</feature>
<evidence type="ECO:0000256" key="1">
    <source>
        <dbReference type="SAM" id="MobiDB-lite"/>
    </source>
</evidence>
<dbReference type="EMBL" id="JAECZO010000001">
    <property type="protein sequence ID" value="KAK7199798.1"/>
    <property type="molecule type" value="Genomic_DNA"/>
</dbReference>
<feature type="compositionally biased region" description="Polar residues" evidence="1">
    <location>
        <begin position="400"/>
        <end position="417"/>
    </location>
</feature>
<protein>
    <submittedName>
        <fullName evidence="2">Uncharacterized protein</fullName>
    </submittedName>
</protein>
<feature type="region of interest" description="Disordered" evidence="1">
    <location>
        <begin position="380"/>
        <end position="463"/>
    </location>
</feature>
<reference evidence="2 3" key="1">
    <citation type="journal article" date="2021" name="MBio">
        <title>A New Model Trypanosomatid, Novymonas esmeraldas: Genomic Perception of Its 'Candidatus Pandoraea novymonadis' Endosymbiont.</title>
        <authorList>
            <person name="Zakharova A."/>
            <person name="Saura A."/>
            <person name="Butenko A."/>
            <person name="Podesvova L."/>
            <person name="Warmusova S."/>
            <person name="Kostygov A.Y."/>
            <person name="Nenarokova A."/>
            <person name="Lukes J."/>
            <person name="Opperdoes F.R."/>
            <person name="Yurchenko V."/>
        </authorList>
    </citation>
    <scope>NUCLEOTIDE SEQUENCE [LARGE SCALE GENOMIC DNA]</scope>
    <source>
        <strain evidence="2 3">E262AT.01</strain>
    </source>
</reference>
<evidence type="ECO:0000313" key="2">
    <source>
        <dbReference type="EMBL" id="KAK7199798.1"/>
    </source>
</evidence>
<comment type="caution">
    <text evidence="2">The sequence shown here is derived from an EMBL/GenBank/DDBJ whole genome shotgun (WGS) entry which is preliminary data.</text>
</comment>
<feature type="compositionally biased region" description="Low complexity" evidence="1">
    <location>
        <begin position="133"/>
        <end position="154"/>
    </location>
</feature>
<feature type="compositionally biased region" description="Polar residues" evidence="1">
    <location>
        <begin position="428"/>
        <end position="439"/>
    </location>
</feature>
<dbReference type="Proteomes" id="UP001430356">
    <property type="component" value="Unassembled WGS sequence"/>
</dbReference>
<accession>A0AAW0F0S3</accession>
<feature type="region of interest" description="Disordered" evidence="1">
    <location>
        <begin position="23"/>
        <end position="57"/>
    </location>
</feature>
<evidence type="ECO:0000313" key="3">
    <source>
        <dbReference type="Proteomes" id="UP001430356"/>
    </source>
</evidence>
<sequence length="463" mass="49582">MLADDTLKHQGEIYAAGNSMTISINTNSADGDAAQQPQQPQQRNGHALADGHENGHAMSLESTAAPAQDLEDERAYPDMEVENAPTADPDGSSILWTMDEETVLMHSSAASLERIRERLSTLLLGVSAAIRTRAASDAAPQTGGRSKSPSSASRRGGGGGRSALDFTAQVRAADQSLRRIVGEAFSCFSEDEVAQMRQLSSLADKGATDCEELVRNAVVVLQALTHDGEAVRDVAHLRQFATTHREEITGQQWQHDFVTALRSLAVGFLRRPDAVMASYGHSVNQIVQREDLYVALLRLCGGRPIGSTPAPAGTSTAKVSAAATASHPPPATTARTLHTRTSRQPRYDSTLIHTARDGSGATQMRRISGSYLDPFMPGELPHCVMPSTPSTPLKRGGGTSQSRRASTMTRSRPSLSVVQEKHEIESSAAASTKRPSNTRAEPMPEVPRRVSVHRAASPSMAHY</sequence>
<gene>
    <name evidence="2" type="ORF">NESM_000026800</name>
</gene>
<keyword evidence="3" id="KW-1185">Reference proteome</keyword>
<name>A0AAW0F0S3_9TRYP</name>
<organism evidence="2 3">
    <name type="scientific">Novymonas esmeraldas</name>
    <dbReference type="NCBI Taxonomy" id="1808958"/>
    <lineage>
        <taxon>Eukaryota</taxon>
        <taxon>Discoba</taxon>
        <taxon>Euglenozoa</taxon>
        <taxon>Kinetoplastea</taxon>
        <taxon>Metakinetoplastina</taxon>
        <taxon>Trypanosomatida</taxon>
        <taxon>Trypanosomatidae</taxon>
        <taxon>Novymonas</taxon>
    </lineage>
</organism>
<dbReference type="AlphaFoldDB" id="A0AAW0F0S3"/>
<feature type="compositionally biased region" description="Low complexity" evidence="1">
    <location>
        <begin position="312"/>
        <end position="326"/>
    </location>
</feature>
<proteinExistence type="predicted"/>